<dbReference type="InterPro" id="IPR006235">
    <property type="entry name" value="OAc-hSer/O-AcSer_sulfhydrylase"/>
</dbReference>
<dbReference type="NCBIfam" id="NF006004">
    <property type="entry name" value="PRK08134.1"/>
    <property type="match status" value="1"/>
</dbReference>
<dbReference type="CDD" id="cd00614">
    <property type="entry name" value="CGS_like"/>
    <property type="match status" value="1"/>
</dbReference>
<dbReference type="PIRSF" id="PIRSF001434">
    <property type="entry name" value="CGS"/>
    <property type="match status" value="1"/>
</dbReference>
<dbReference type="RefSeq" id="WP_131570384.1">
    <property type="nucleotide sequence ID" value="NZ_JAINFK010000005.1"/>
</dbReference>
<dbReference type="InterPro" id="IPR015424">
    <property type="entry name" value="PyrdxlP-dep_Trfase"/>
</dbReference>
<evidence type="ECO:0000256" key="4">
    <source>
        <dbReference type="ARBA" id="ARBA00022898"/>
    </source>
</evidence>
<proteinExistence type="inferred from homology"/>
<evidence type="ECO:0000256" key="6">
    <source>
        <dbReference type="RuleBase" id="RU362118"/>
    </source>
</evidence>
<dbReference type="GO" id="GO:0019346">
    <property type="term" value="P:transsulfuration"/>
    <property type="evidence" value="ECO:0007669"/>
    <property type="project" value="InterPro"/>
</dbReference>
<sequence>MADFYGFDTLSLHAGHTPDERHGSRAVPIHQTTSYVFRDSRHAAALYNLEEGGHLYSRISNPTVAVLEQRLAALDGAAAATATASGMAALHTAVACLLSAGDHIVSTAQLYGANINLLKNTLPRFGIETTFVSANDIDGLEAAIRPNTKLIFGEIIGNPGLDILDLPRVGEIASARGIPVMIDGTFNTPWLCKPLEMGANIVIHSVTKWLGGHGVAIGGAIVDGGNFDWGVKDADGNVKFPTLAAPHYALDGIVFWEEFGPAAFTQRVRMEGMYNFGPCMSPQTAFYLLQGLETLPLRMKRHQENTAAMLDFLTAHEQVTWVRHPSLPDHPNHELAERLLPRGAGSVVVFGVAGGREGGAAFIEALELASHLANVGDAKTLVIHPASTTHSHISAEDMKAGGLSEDMIRLSIGLEDIDDLKADFEKGLRAAKRVAKAKSVSEAAE</sequence>
<evidence type="ECO:0000256" key="5">
    <source>
        <dbReference type="PIRSR" id="PIRSR001434-2"/>
    </source>
</evidence>
<dbReference type="AlphaFoldDB" id="A0A4R0P6G1"/>
<evidence type="ECO:0000313" key="7">
    <source>
        <dbReference type="EMBL" id="TCD12309.1"/>
    </source>
</evidence>
<dbReference type="GO" id="GO:0005737">
    <property type="term" value="C:cytoplasm"/>
    <property type="evidence" value="ECO:0007669"/>
    <property type="project" value="TreeGrafter"/>
</dbReference>
<name>A0A4R0P6G1_9HYPH</name>
<reference evidence="7 8" key="1">
    <citation type="journal article" date="2015" name="Antonie Van Leeuwenhoek">
        <title>Oricola cellulosilytica gen. nov., sp. nov., a cellulose-degrading bacterium of the family Phyllobacteriaceae isolated from surface seashore water, and emended descriptions of Mesorhizobium loti and Phyllobacterium myrsinacearum.</title>
        <authorList>
            <person name="Hameed A."/>
            <person name="Shahina M."/>
            <person name="Lai W.A."/>
            <person name="Lin S.Y."/>
            <person name="Young L.S."/>
            <person name="Liu Y.C."/>
            <person name="Hsu Y.H."/>
            <person name="Young C.C."/>
        </authorList>
    </citation>
    <scope>NUCLEOTIDE SEQUENCE [LARGE SCALE GENOMIC DNA]</scope>
    <source>
        <strain evidence="7 8">KCTC 52183</strain>
    </source>
</reference>
<dbReference type="Gene3D" id="3.40.640.10">
    <property type="entry name" value="Type I PLP-dependent aspartate aminotransferase-like (Major domain)"/>
    <property type="match status" value="1"/>
</dbReference>
<dbReference type="GO" id="GO:0030170">
    <property type="term" value="F:pyridoxal phosphate binding"/>
    <property type="evidence" value="ECO:0007669"/>
    <property type="project" value="InterPro"/>
</dbReference>
<dbReference type="InterPro" id="IPR015421">
    <property type="entry name" value="PyrdxlP-dep_Trfase_major"/>
</dbReference>
<dbReference type="Gene3D" id="3.90.1150.10">
    <property type="entry name" value="Aspartate Aminotransferase, domain 1"/>
    <property type="match status" value="1"/>
</dbReference>
<dbReference type="InterPro" id="IPR000277">
    <property type="entry name" value="Cys/Met-Metab_PyrdxlP-dep_enz"/>
</dbReference>
<accession>A0A4R0P6G1</accession>
<evidence type="ECO:0000256" key="2">
    <source>
        <dbReference type="ARBA" id="ARBA00009077"/>
    </source>
</evidence>
<dbReference type="Proteomes" id="UP000291301">
    <property type="component" value="Unassembled WGS sequence"/>
</dbReference>
<dbReference type="SUPFAM" id="SSF53383">
    <property type="entry name" value="PLP-dependent transferases"/>
    <property type="match status" value="1"/>
</dbReference>
<dbReference type="GO" id="GO:0003961">
    <property type="term" value="F:O-acetylhomoserine aminocarboxypropyltransferase activity"/>
    <property type="evidence" value="ECO:0007669"/>
    <property type="project" value="UniProtKB-EC"/>
</dbReference>
<dbReference type="PANTHER" id="PTHR43797:SF2">
    <property type="entry name" value="HOMOCYSTEINE_CYSTEINE SYNTHASE"/>
    <property type="match status" value="1"/>
</dbReference>
<dbReference type="InterPro" id="IPR015422">
    <property type="entry name" value="PyrdxlP-dep_Trfase_small"/>
</dbReference>
<keyword evidence="3 7" id="KW-0808">Transferase</keyword>
<dbReference type="EMBL" id="SJST01000007">
    <property type="protein sequence ID" value="TCD12309.1"/>
    <property type="molecule type" value="Genomic_DNA"/>
</dbReference>
<dbReference type="GO" id="GO:0071269">
    <property type="term" value="P:L-homocysteine biosynthetic process"/>
    <property type="evidence" value="ECO:0007669"/>
    <property type="project" value="TreeGrafter"/>
</dbReference>
<keyword evidence="8" id="KW-1185">Reference proteome</keyword>
<dbReference type="NCBIfam" id="TIGR01326">
    <property type="entry name" value="OAH_OAS_sulfhy"/>
    <property type="match status" value="1"/>
</dbReference>
<organism evidence="7 8">
    <name type="scientific">Oricola cellulosilytica</name>
    <dbReference type="NCBI Taxonomy" id="1429082"/>
    <lineage>
        <taxon>Bacteria</taxon>
        <taxon>Pseudomonadati</taxon>
        <taxon>Pseudomonadota</taxon>
        <taxon>Alphaproteobacteria</taxon>
        <taxon>Hyphomicrobiales</taxon>
        <taxon>Ahrensiaceae</taxon>
        <taxon>Oricola</taxon>
    </lineage>
</organism>
<evidence type="ECO:0000313" key="8">
    <source>
        <dbReference type="Proteomes" id="UP000291301"/>
    </source>
</evidence>
<dbReference type="EC" id="2.5.1.49" evidence="7"/>
<dbReference type="OrthoDB" id="9805807at2"/>
<keyword evidence="4 5" id="KW-0663">Pyridoxal phosphate</keyword>
<dbReference type="GO" id="GO:0006535">
    <property type="term" value="P:cysteine biosynthetic process from serine"/>
    <property type="evidence" value="ECO:0007669"/>
    <property type="project" value="TreeGrafter"/>
</dbReference>
<evidence type="ECO:0000256" key="1">
    <source>
        <dbReference type="ARBA" id="ARBA00001933"/>
    </source>
</evidence>
<evidence type="ECO:0000256" key="3">
    <source>
        <dbReference type="ARBA" id="ARBA00022679"/>
    </source>
</evidence>
<comment type="caution">
    <text evidence="7">The sequence shown here is derived from an EMBL/GenBank/DDBJ whole genome shotgun (WGS) entry which is preliminary data.</text>
</comment>
<dbReference type="PANTHER" id="PTHR43797">
    <property type="entry name" value="HOMOCYSTEINE/CYSTEINE SYNTHASE"/>
    <property type="match status" value="1"/>
</dbReference>
<dbReference type="Pfam" id="PF01053">
    <property type="entry name" value="Cys_Met_Meta_PP"/>
    <property type="match status" value="1"/>
</dbReference>
<comment type="cofactor">
    <cofactor evidence="1 6">
        <name>pyridoxal 5'-phosphate</name>
        <dbReference type="ChEBI" id="CHEBI:597326"/>
    </cofactor>
</comment>
<feature type="modified residue" description="N6-(pyridoxal phosphate)lysine" evidence="5">
    <location>
        <position position="208"/>
    </location>
</feature>
<dbReference type="FunFam" id="3.40.640.10:FF:000035">
    <property type="entry name" value="O-succinylhomoserine sulfhydrylase"/>
    <property type="match status" value="1"/>
</dbReference>
<protein>
    <submittedName>
        <fullName evidence="7">O-acetylhomoserine aminocarboxypropyltransferase</fullName>
        <ecNumber evidence="7">2.5.1.49</ecNumber>
    </submittedName>
</protein>
<comment type="similarity">
    <text evidence="2 6">Belongs to the trans-sulfuration enzymes family.</text>
</comment>
<gene>
    <name evidence="7" type="ORF">E0D97_14915</name>
</gene>
<dbReference type="GO" id="GO:0004124">
    <property type="term" value="F:cysteine synthase activity"/>
    <property type="evidence" value="ECO:0007669"/>
    <property type="project" value="TreeGrafter"/>
</dbReference>